<dbReference type="Proteomes" id="UP000076104">
    <property type="component" value="Chromosome"/>
</dbReference>
<dbReference type="InterPro" id="IPR002491">
    <property type="entry name" value="ABC_transptr_periplasmic_BD"/>
</dbReference>
<name>A0ABM5ZVT1_9GAMM</name>
<dbReference type="PANTHER" id="PTHR30535:SF34">
    <property type="entry name" value="MOLYBDATE-BINDING PROTEIN MOLA"/>
    <property type="match status" value="1"/>
</dbReference>
<keyword evidence="4" id="KW-1185">Reference proteome</keyword>
<evidence type="ECO:0000313" key="4">
    <source>
        <dbReference type="Proteomes" id="UP000076104"/>
    </source>
</evidence>
<dbReference type="EMBL" id="CP014945">
    <property type="protein sequence ID" value="AMT96167.1"/>
    <property type="molecule type" value="Genomic_DNA"/>
</dbReference>
<dbReference type="SUPFAM" id="SSF53807">
    <property type="entry name" value="Helical backbone' metal receptor"/>
    <property type="match status" value="1"/>
</dbReference>
<dbReference type="InterPro" id="IPR050902">
    <property type="entry name" value="ABC_Transporter_SBP"/>
</dbReference>
<protein>
    <submittedName>
        <fullName evidence="3">Periplasmic substrate-binding transport protein</fullName>
    </submittedName>
</protein>
<dbReference type="GeneID" id="33059036"/>
<evidence type="ECO:0000259" key="2">
    <source>
        <dbReference type="PROSITE" id="PS50983"/>
    </source>
</evidence>
<accession>A0ABM5ZVT1</accession>
<keyword evidence="1" id="KW-0732">Signal</keyword>
<proteinExistence type="predicted"/>
<evidence type="ECO:0000256" key="1">
    <source>
        <dbReference type="SAM" id="SignalP"/>
    </source>
</evidence>
<sequence length="418" mass="46105">MKNWIRGTLALSLILTTLNAQAEVKTINDVLGRDVQVDVPAKRVVLGFYYPDYIAATGAENFEQVVGISREFWEKFNPGSWNLYNQKLPNLQGIGDIGNIDRGTFSFEKTLAMKPDVVILAKQQYDTLKAEMPRFEAANIPVVVVDYNDQTVKNHVKSTQIFGQLAGSEQRADQVAQEYADGIADIQKRVNAAQSAKPKIYVEFGDKGPKEHSFTFGKNMWGAIADIVGGDNISKPFVENWGPINPEQVLVSKPEVIMISGTEVGMKQPNTMAMGIDVPADEAQRRLKGFTTRNGWENLPAVKNNRVYGIYHTASRSLSDLAAAQFMAKALYPTAFTDVDPEKTYMDFHEKYLPVKPNGTFFIQLGCGASVCDGNAKNQANNDAESSTAASQADPAANTSENVSWFTKLMNWFSGLFA</sequence>
<dbReference type="RefSeq" id="WP_062843915.1">
    <property type="nucleotide sequence ID" value="NZ_CP014945.1"/>
</dbReference>
<evidence type="ECO:0000313" key="3">
    <source>
        <dbReference type="EMBL" id="AMT96167.1"/>
    </source>
</evidence>
<feature type="signal peptide" evidence="1">
    <location>
        <begin position="1"/>
        <end position="22"/>
    </location>
</feature>
<dbReference type="PANTHER" id="PTHR30535">
    <property type="entry name" value="VITAMIN B12-BINDING PROTEIN"/>
    <property type="match status" value="1"/>
</dbReference>
<dbReference type="PROSITE" id="PS50983">
    <property type="entry name" value="FE_B12_PBP"/>
    <property type="match status" value="1"/>
</dbReference>
<feature type="domain" description="Fe/B12 periplasmic-binding" evidence="2">
    <location>
        <begin position="42"/>
        <end position="339"/>
    </location>
</feature>
<organism evidence="3 4">
    <name type="scientific">Psychrobacter alimentarius</name>
    <dbReference type="NCBI Taxonomy" id="261164"/>
    <lineage>
        <taxon>Bacteria</taxon>
        <taxon>Pseudomonadati</taxon>
        <taxon>Pseudomonadota</taxon>
        <taxon>Gammaproteobacteria</taxon>
        <taxon>Moraxellales</taxon>
        <taxon>Moraxellaceae</taxon>
        <taxon>Psychrobacter</taxon>
    </lineage>
</organism>
<dbReference type="Pfam" id="PF01497">
    <property type="entry name" value="Peripla_BP_2"/>
    <property type="match status" value="1"/>
</dbReference>
<reference evidence="3 4" key="1">
    <citation type="submission" date="2016-03" db="EMBL/GenBank/DDBJ databases">
        <title>Genome sequencing of Psychrobacter alimentarius PAMC 27889.</title>
        <authorList>
            <person name="Lee J."/>
            <person name="Kim O.-S."/>
        </authorList>
    </citation>
    <scope>NUCLEOTIDE SEQUENCE [LARGE SCALE GENOMIC DNA]</scope>
    <source>
        <strain evidence="3 4">PAMC 27889</strain>
    </source>
</reference>
<dbReference type="Gene3D" id="3.40.50.1980">
    <property type="entry name" value="Nitrogenase molybdenum iron protein domain"/>
    <property type="match status" value="2"/>
</dbReference>
<gene>
    <name evidence="3" type="ORF">A3K91_0540</name>
</gene>
<feature type="chain" id="PRO_5047160457" evidence="1">
    <location>
        <begin position="23"/>
        <end position="418"/>
    </location>
</feature>